<keyword evidence="4" id="KW-1185">Reference proteome</keyword>
<dbReference type="SUPFAM" id="SSF54495">
    <property type="entry name" value="UBC-like"/>
    <property type="match status" value="1"/>
</dbReference>
<dbReference type="Pfam" id="PF00179">
    <property type="entry name" value="UQ_con"/>
    <property type="match status" value="1"/>
</dbReference>
<dbReference type="InterPro" id="IPR016135">
    <property type="entry name" value="UBQ-conjugating_enzyme/RWD"/>
</dbReference>
<proteinExistence type="predicted"/>
<organism evidence="3 4">
    <name type="scientific">Pyrrhoderma noxium</name>
    <dbReference type="NCBI Taxonomy" id="2282107"/>
    <lineage>
        <taxon>Eukaryota</taxon>
        <taxon>Fungi</taxon>
        <taxon>Dikarya</taxon>
        <taxon>Basidiomycota</taxon>
        <taxon>Agaricomycotina</taxon>
        <taxon>Agaricomycetes</taxon>
        <taxon>Hymenochaetales</taxon>
        <taxon>Hymenochaetaceae</taxon>
        <taxon>Pyrrhoderma</taxon>
    </lineage>
</organism>
<dbReference type="AlphaFoldDB" id="A0A286UTH4"/>
<dbReference type="EMBL" id="NBII01000002">
    <property type="protein sequence ID" value="PAV22916.1"/>
    <property type="molecule type" value="Genomic_DNA"/>
</dbReference>
<protein>
    <submittedName>
        <fullName evidence="3">UBC</fullName>
    </submittedName>
</protein>
<evidence type="ECO:0000256" key="1">
    <source>
        <dbReference type="ARBA" id="ARBA00022786"/>
    </source>
</evidence>
<dbReference type="InterPro" id="IPR050113">
    <property type="entry name" value="Ub_conjugating_enzyme"/>
</dbReference>
<dbReference type="PANTHER" id="PTHR24067">
    <property type="entry name" value="UBIQUITIN-CONJUGATING ENZYME E2"/>
    <property type="match status" value="1"/>
</dbReference>
<evidence type="ECO:0000313" key="4">
    <source>
        <dbReference type="Proteomes" id="UP000217199"/>
    </source>
</evidence>
<dbReference type="CDD" id="cd23814">
    <property type="entry name" value="UEV_AKTIP"/>
    <property type="match status" value="1"/>
</dbReference>
<comment type="caution">
    <text evidence="3">The sequence shown here is derived from an EMBL/GenBank/DDBJ whole genome shotgun (WGS) entry which is preliminary data.</text>
</comment>
<sequence length="140" mass="16044">MDAERLLATSEVAMEYAALKNDDHCPKGMYIIPSVDSILSWDGVIFVHKGYYADSILKFRIRFPFTYPNRPPNVTFVTDVFHPLISNDDGTLNISPRFSPWRPKQDHKMIAPIRKPSDCKDYIYERGASSKFIIDSSNIV</sequence>
<dbReference type="PROSITE" id="PS50127">
    <property type="entry name" value="UBC_2"/>
    <property type="match status" value="1"/>
</dbReference>
<dbReference type="Proteomes" id="UP000217199">
    <property type="component" value="Unassembled WGS sequence"/>
</dbReference>
<dbReference type="STRING" id="2282107.A0A286UTH4"/>
<dbReference type="InParanoid" id="A0A286UTH4"/>
<keyword evidence="1" id="KW-0833">Ubl conjugation pathway</keyword>
<name>A0A286UTH4_9AGAM</name>
<evidence type="ECO:0000259" key="2">
    <source>
        <dbReference type="PROSITE" id="PS50127"/>
    </source>
</evidence>
<reference evidence="3 4" key="1">
    <citation type="journal article" date="2017" name="Mol. Ecol.">
        <title>Comparative and population genomic landscape of Phellinus noxius: A hypervariable fungus causing root rot in trees.</title>
        <authorList>
            <person name="Chung C.L."/>
            <person name="Lee T.J."/>
            <person name="Akiba M."/>
            <person name="Lee H.H."/>
            <person name="Kuo T.H."/>
            <person name="Liu D."/>
            <person name="Ke H.M."/>
            <person name="Yokoi T."/>
            <person name="Roa M.B."/>
            <person name="Lu M.J."/>
            <person name="Chang Y.Y."/>
            <person name="Ann P.J."/>
            <person name="Tsai J.N."/>
            <person name="Chen C.Y."/>
            <person name="Tzean S.S."/>
            <person name="Ota Y."/>
            <person name="Hattori T."/>
            <person name="Sahashi N."/>
            <person name="Liou R.F."/>
            <person name="Kikuchi T."/>
            <person name="Tsai I.J."/>
        </authorList>
    </citation>
    <scope>NUCLEOTIDE SEQUENCE [LARGE SCALE GENOMIC DNA]</scope>
    <source>
        <strain evidence="3 4">FFPRI411160</strain>
    </source>
</reference>
<dbReference type="InterPro" id="IPR000608">
    <property type="entry name" value="UBC"/>
</dbReference>
<feature type="domain" description="UBC core" evidence="2">
    <location>
        <begin position="7"/>
        <end position="140"/>
    </location>
</feature>
<evidence type="ECO:0000313" key="3">
    <source>
        <dbReference type="EMBL" id="PAV22916.1"/>
    </source>
</evidence>
<dbReference type="Gene3D" id="3.10.110.10">
    <property type="entry name" value="Ubiquitin Conjugating Enzyme"/>
    <property type="match status" value="1"/>
</dbReference>
<accession>A0A286UTH4</accession>
<dbReference type="OrthoDB" id="5596422at2759"/>
<gene>
    <name evidence="3" type="ORF">PNOK_0287300</name>
</gene>